<dbReference type="InterPro" id="IPR045119">
    <property type="entry name" value="SUN1-5"/>
</dbReference>
<dbReference type="PANTHER" id="PTHR12911">
    <property type="entry name" value="SAD1/UNC-84-LIKE PROTEIN-RELATED"/>
    <property type="match status" value="1"/>
</dbReference>
<keyword evidence="7" id="KW-1185">Reference proteome</keyword>
<name>A0A7K8NR91_CASCA</name>
<dbReference type="Gene3D" id="2.60.120.260">
    <property type="entry name" value="Galactose-binding domain-like"/>
    <property type="match status" value="1"/>
</dbReference>
<feature type="non-terminal residue" evidence="6">
    <location>
        <position position="1"/>
    </location>
</feature>
<protein>
    <submittedName>
        <fullName evidence="6">SUN1 protein</fullName>
    </submittedName>
</protein>
<sequence>RQTGVSASGYTGSAVVPVAPSTSVAVAFWFQPDVTPGRCWPFQGSQGQVVIKLPASIWPAALTVQHMSKRDSPSGSMSSAPKDITVSGLDEEGEATLLGTFMYDLEREALQVFLLKNDLHKAFQYIQILVHSNWGNPEHTCIYRIQVHGKRA</sequence>
<keyword evidence="2" id="KW-0812">Transmembrane</keyword>
<feature type="domain" description="SUN" evidence="5">
    <location>
        <begin position="1"/>
        <end position="152"/>
    </location>
</feature>
<feature type="non-terminal residue" evidence="6">
    <location>
        <position position="152"/>
    </location>
</feature>
<evidence type="ECO:0000256" key="3">
    <source>
        <dbReference type="ARBA" id="ARBA00022989"/>
    </source>
</evidence>
<keyword evidence="3" id="KW-1133">Transmembrane helix</keyword>
<accession>A0A7K8NR91</accession>
<dbReference type="Proteomes" id="UP000524187">
    <property type="component" value="Unassembled WGS sequence"/>
</dbReference>
<dbReference type="PANTHER" id="PTHR12911:SF24">
    <property type="entry name" value="SUN DOMAIN-CONTAINING PROTEIN 3"/>
    <property type="match status" value="1"/>
</dbReference>
<evidence type="ECO:0000313" key="6">
    <source>
        <dbReference type="EMBL" id="NXE55850.1"/>
    </source>
</evidence>
<reference evidence="6 7" key="1">
    <citation type="submission" date="2019-09" db="EMBL/GenBank/DDBJ databases">
        <title>Bird 10,000 Genomes (B10K) Project - Family phase.</title>
        <authorList>
            <person name="Zhang G."/>
        </authorList>
    </citation>
    <scope>NUCLEOTIDE SEQUENCE [LARGE SCALE GENOMIC DNA]</scope>
    <source>
        <strain evidence="6">B10K-LSUMZ-50683</strain>
        <tissue evidence="6">Muscle</tissue>
    </source>
</reference>
<comment type="subcellular location">
    <subcellularLocation>
        <location evidence="1">Nucleus inner membrane</location>
    </subcellularLocation>
</comment>
<dbReference type="GO" id="GO:0005637">
    <property type="term" value="C:nuclear inner membrane"/>
    <property type="evidence" value="ECO:0007669"/>
    <property type="project" value="UniProtKB-SubCell"/>
</dbReference>
<gene>
    <name evidence="6" type="primary">Sun1_2</name>
    <name evidence="6" type="ORF">CASCAS_R04281</name>
</gene>
<keyword evidence="4" id="KW-0472">Membrane</keyword>
<dbReference type="InterPro" id="IPR012919">
    <property type="entry name" value="SUN_dom"/>
</dbReference>
<comment type="caution">
    <text evidence="6">The sequence shown here is derived from an EMBL/GenBank/DDBJ whole genome shotgun (WGS) entry which is preliminary data.</text>
</comment>
<evidence type="ECO:0000256" key="2">
    <source>
        <dbReference type="ARBA" id="ARBA00022692"/>
    </source>
</evidence>
<evidence type="ECO:0000256" key="1">
    <source>
        <dbReference type="ARBA" id="ARBA00004540"/>
    </source>
</evidence>
<dbReference type="EMBL" id="VWPT01000286">
    <property type="protein sequence ID" value="NXE55850.1"/>
    <property type="molecule type" value="Genomic_DNA"/>
</dbReference>
<evidence type="ECO:0000313" key="7">
    <source>
        <dbReference type="Proteomes" id="UP000524187"/>
    </source>
</evidence>
<evidence type="ECO:0000256" key="4">
    <source>
        <dbReference type="ARBA" id="ARBA00023136"/>
    </source>
</evidence>
<dbReference type="GO" id="GO:0034993">
    <property type="term" value="C:meiotic nuclear membrane microtubule tethering complex"/>
    <property type="evidence" value="ECO:0007669"/>
    <property type="project" value="TreeGrafter"/>
</dbReference>
<evidence type="ECO:0000259" key="5">
    <source>
        <dbReference type="PROSITE" id="PS51469"/>
    </source>
</evidence>
<dbReference type="PROSITE" id="PS51469">
    <property type="entry name" value="SUN"/>
    <property type="match status" value="1"/>
</dbReference>
<dbReference type="AlphaFoldDB" id="A0A7K8NR91"/>
<dbReference type="Pfam" id="PF07738">
    <property type="entry name" value="Sad1_UNC"/>
    <property type="match status" value="1"/>
</dbReference>
<dbReference type="GO" id="GO:0043495">
    <property type="term" value="F:protein-membrane adaptor activity"/>
    <property type="evidence" value="ECO:0007669"/>
    <property type="project" value="TreeGrafter"/>
</dbReference>
<proteinExistence type="predicted"/>
<organism evidence="6 7">
    <name type="scientific">Casuarius casuarius</name>
    <name type="common">Southern cassowary</name>
    <name type="synonym">Struthio casuarius</name>
    <dbReference type="NCBI Taxonomy" id="8787"/>
    <lineage>
        <taxon>Eukaryota</taxon>
        <taxon>Metazoa</taxon>
        <taxon>Chordata</taxon>
        <taxon>Craniata</taxon>
        <taxon>Vertebrata</taxon>
        <taxon>Euteleostomi</taxon>
        <taxon>Archelosauria</taxon>
        <taxon>Archosauria</taxon>
        <taxon>Dinosauria</taxon>
        <taxon>Saurischia</taxon>
        <taxon>Theropoda</taxon>
        <taxon>Coelurosauria</taxon>
        <taxon>Aves</taxon>
        <taxon>Palaeognathae</taxon>
        <taxon>Casuariiformes</taxon>
        <taxon>Casuariidae</taxon>
        <taxon>Casuarius</taxon>
    </lineage>
</organism>